<organism evidence="2">
    <name type="scientific">uncultured bacterium A1Q1_fos_550</name>
    <dbReference type="NCBI Taxonomy" id="1256583"/>
    <lineage>
        <taxon>Bacteria</taxon>
        <taxon>environmental samples</taxon>
    </lineage>
</organism>
<evidence type="ECO:0000313" key="2">
    <source>
        <dbReference type="EMBL" id="AGC71525.1"/>
    </source>
</evidence>
<dbReference type="InterPro" id="IPR016181">
    <property type="entry name" value="Acyl_CoA_acyltransferase"/>
</dbReference>
<reference evidence="2" key="1">
    <citation type="submission" date="2012-09" db="EMBL/GenBank/DDBJ databases">
        <title>Metagenomic Characterization of a Microbial Community in Wastewater Detects High Levels of Antibiotic Resistance.</title>
        <authorList>
            <person name="Abrams M."/>
            <person name="Caldwell A."/>
            <person name="Vandaei E."/>
            <person name="Lee W."/>
            <person name="Perrott J."/>
            <person name="Khan S.Y."/>
            <person name="Ta J."/>
            <person name="Romero D."/>
            <person name="Nguyen V."/>
            <person name="Pourmand N."/>
            <person name="Ouverney C.C."/>
        </authorList>
    </citation>
    <scope>NUCLEOTIDE SEQUENCE</scope>
</reference>
<protein>
    <recommendedName>
        <fullName evidence="1">N-acetyltransferase domain-containing protein</fullName>
    </recommendedName>
</protein>
<dbReference type="EMBL" id="JX649875">
    <property type="protein sequence ID" value="AGC71525.1"/>
    <property type="molecule type" value="Genomic_DNA"/>
</dbReference>
<evidence type="ECO:0000259" key="1">
    <source>
        <dbReference type="PROSITE" id="PS51186"/>
    </source>
</evidence>
<dbReference type="AlphaFoldDB" id="L7VZE5"/>
<sequence length="125" mass="14087">MWPFSRPDLDQIDLHLQFWSADPERPYTARLTLDGIDAVEALGVVRGTDFRLANIRTVEVFRGHGLASMVVGTLIGAARARRCETFTIEDVSPRNPAANHLYERFGAQPLAPREGDGHRDYQIRL</sequence>
<dbReference type="GO" id="GO:0016747">
    <property type="term" value="F:acyltransferase activity, transferring groups other than amino-acyl groups"/>
    <property type="evidence" value="ECO:0007669"/>
    <property type="project" value="InterPro"/>
</dbReference>
<feature type="domain" description="N-acetyltransferase" evidence="1">
    <location>
        <begin position="1"/>
        <end position="125"/>
    </location>
</feature>
<dbReference type="InterPro" id="IPR000182">
    <property type="entry name" value="GNAT_dom"/>
</dbReference>
<proteinExistence type="predicted"/>
<dbReference type="Pfam" id="PF00583">
    <property type="entry name" value="Acetyltransf_1"/>
    <property type="match status" value="1"/>
</dbReference>
<dbReference type="SUPFAM" id="SSF55729">
    <property type="entry name" value="Acyl-CoA N-acyltransferases (Nat)"/>
    <property type="match status" value="1"/>
</dbReference>
<accession>L7VZE5</accession>
<name>L7VZE5_9BACT</name>
<dbReference type="Gene3D" id="3.40.630.30">
    <property type="match status" value="1"/>
</dbReference>
<dbReference type="PROSITE" id="PS51186">
    <property type="entry name" value="GNAT"/>
    <property type="match status" value="1"/>
</dbReference>